<dbReference type="Proteomes" id="UP000728185">
    <property type="component" value="Unassembled WGS sequence"/>
</dbReference>
<dbReference type="EMBL" id="LUCM01002878">
    <property type="protein sequence ID" value="KAA0196687.1"/>
    <property type="molecule type" value="Genomic_DNA"/>
</dbReference>
<evidence type="ECO:0000313" key="2">
    <source>
        <dbReference type="EMBL" id="KAA0196687.1"/>
    </source>
</evidence>
<comment type="caution">
    <text evidence="2">The sequence shown here is derived from an EMBL/GenBank/DDBJ whole genome shotgun (WGS) entry which is preliminary data.</text>
</comment>
<accession>A0A8E0S336</accession>
<dbReference type="AlphaFoldDB" id="A0A8E0S336"/>
<evidence type="ECO:0000313" key="3">
    <source>
        <dbReference type="Proteomes" id="UP000728185"/>
    </source>
</evidence>
<organism evidence="2 3">
    <name type="scientific">Fasciolopsis buskii</name>
    <dbReference type="NCBI Taxonomy" id="27845"/>
    <lineage>
        <taxon>Eukaryota</taxon>
        <taxon>Metazoa</taxon>
        <taxon>Spiralia</taxon>
        <taxon>Lophotrochozoa</taxon>
        <taxon>Platyhelminthes</taxon>
        <taxon>Trematoda</taxon>
        <taxon>Digenea</taxon>
        <taxon>Plagiorchiida</taxon>
        <taxon>Echinostomata</taxon>
        <taxon>Echinostomatoidea</taxon>
        <taxon>Fasciolidae</taxon>
        <taxon>Fasciolopsis</taxon>
    </lineage>
</organism>
<dbReference type="OrthoDB" id="6267799at2759"/>
<feature type="compositionally biased region" description="Low complexity" evidence="1">
    <location>
        <begin position="15"/>
        <end position="30"/>
    </location>
</feature>
<protein>
    <submittedName>
        <fullName evidence="2">Uncharacterized protein</fullName>
    </submittedName>
</protein>
<evidence type="ECO:0000256" key="1">
    <source>
        <dbReference type="SAM" id="MobiDB-lite"/>
    </source>
</evidence>
<feature type="region of interest" description="Disordered" evidence="1">
    <location>
        <begin position="112"/>
        <end position="133"/>
    </location>
</feature>
<gene>
    <name evidence="2" type="ORF">FBUS_02847</name>
</gene>
<reference evidence="2" key="1">
    <citation type="submission" date="2019-05" db="EMBL/GenBank/DDBJ databases">
        <title>Annotation for the trematode Fasciolopsis buski.</title>
        <authorList>
            <person name="Choi Y.-J."/>
        </authorList>
    </citation>
    <scope>NUCLEOTIDE SEQUENCE</scope>
    <source>
        <strain evidence="2">HT</strain>
        <tissue evidence="2">Whole worm</tissue>
    </source>
</reference>
<name>A0A8E0S336_9TREM</name>
<proteinExistence type="predicted"/>
<keyword evidence="3" id="KW-1185">Reference proteome</keyword>
<sequence>MVTTHTTNIPTPIVNSGSNSNNNNNNNNSNTGGLLASVYRSGRRSVTGGAASSGYESMRFGASDLSSLSHPDSASDCSVLISSRLVSPANTDRCALCTQTGINSGRRYSATVMPGGTHGSTGSIGTLRENGGI</sequence>
<feature type="compositionally biased region" description="Polar residues" evidence="1">
    <location>
        <begin position="1"/>
        <end position="14"/>
    </location>
</feature>
<feature type="region of interest" description="Disordered" evidence="1">
    <location>
        <begin position="1"/>
        <end position="35"/>
    </location>
</feature>